<evidence type="ECO:0000256" key="6">
    <source>
        <dbReference type="SAM" id="MobiDB-lite"/>
    </source>
</evidence>
<organism evidence="9 10">
    <name type="scientific">Microlunatus ginsengisoli</name>
    <dbReference type="NCBI Taxonomy" id="363863"/>
    <lineage>
        <taxon>Bacteria</taxon>
        <taxon>Bacillati</taxon>
        <taxon>Actinomycetota</taxon>
        <taxon>Actinomycetes</taxon>
        <taxon>Propionibacteriales</taxon>
        <taxon>Propionibacteriaceae</taxon>
        <taxon>Microlunatus</taxon>
    </lineage>
</organism>
<gene>
    <name evidence="9" type="ORF">GCM10022236_20880</name>
</gene>
<dbReference type="PANTHER" id="PTHR47359">
    <property type="entry name" value="PEPTIDOGLYCAN DL-ENDOPEPTIDASE CWLO"/>
    <property type="match status" value="1"/>
</dbReference>
<dbReference type="EMBL" id="BAABAB010000014">
    <property type="protein sequence ID" value="GAA3618393.1"/>
    <property type="molecule type" value="Genomic_DNA"/>
</dbReference>
<keyword evidence="4" id="KW-0788">Thiol protease</keyword>
<feature type="domain" description="NlpC/P60" evidence="8">
    <location>
        <begin position="246"/>
        <end position="361"/>
    </location>
</feature>
<name>A0ABP6ZSI3_9ACTN</name>
<dbReference type="PROSITE" id="PS51935">
    <property type="entry name" value="NLPC_P60"/>
    <property type="match status" value="1"/>
</dbReference>
<keyword evidence="2" id="KW-0645">Protease</keyword>
<feature type="chain" id="PRO_5047516919" evidence="7">
    <location>
        <begin position="38"/>
        <end position="361"/>
    </location>
</feature>
<feature type="region of interest" description="Disordered" evidence="6">
    <location>
        <begin position="219"/>
        <end position="243"/>
    </location>
</feature>
<evidence type="ECO:0000256" key="2">
    <source>
        <dbReference type="ARBA" id="ARBA00022670"/>
    </source>
</evidence>
<evidence type="ECO:0000256" key="7">
    <source>
        <dbReference type="SAM" id="SignalP"/>
    </source>
</evidence>
<evidence type="ECO:0000313" key="10">
    <source>
        <dbReference type="Proteomes" id="UP001501490"/>
    </source>
</evidence>
<dbReference type="InterPro" id="IPR051794">
    <property type="entry name" value="PG_Endopeptidase_C40"/>
</dbReference>
<keyword evidence="10" id="KW-1185">Reference proteome</keyword>
<keyword evidence="5" id="KW-0175">Coiled coil</keyword>
<evidence type="ECO:0000256" key="4">
    <source>
        <dbReference type="ARBA" id="ARBA00022807"/>
    </source>
</evidence>
<dbReference type="SUPFAM" id="SSF54001">
    <property type="entry name" value="Cysteine proteinases"/>
    <property type="match status" value="1"/>
</dbReference>
<protein>
    <submittedName>
        <fullName evidence="9">C40 family peptidase</fullName>
    </submittedName>
</protein>
<evidence type="ECO:0000256" key="3">
    <source>
        <dbReference type="ARBA" id="ARBA00022801"/>
    </source>
</evidence>
<comment type="caution">
    <text evidence="9">The sequence shown here is derived from an EMBL/GenBank/DDBJ whole genome shotgun (WGS) entry which is preliminary data.</text>
</comment>
<evidence type="ECO:0000259" key="8">
    <source>
        <dbReference type="PROSITE" id="PS51935"/>
    </source>
</evidence>
<dbReference type="InterPro" id="IPR000064">
    <property type="entry name" value="NLP_P60_dom"/>
</dbReference>
<dbReference type="Pfam" id="PF00877">
    <property type="entry name" value="NLPC_P60"/>
    <property type="match status" value="1"/>
</dbReference>
<feature type="signal peptide" evidence="7">
    <location>
        <begin position="1"/>
        <end position="37"/>
    </location>
</feature>
<keyword evidence="7" id="KW-0732">Signal</keyword>
<evidence type="ECO:0000256" key="1">
    <source>
        <dbReference type="ARBA" id="ARBA00007074"/>
    </source>
</evidence>
<dbReference type="Proteomes" id="UP001501490">
    <property type="component" value="Unassembled WGS sequence"/>
</dbReference>
<dbReference type="Gene3D" id="6.10.250.3150">
    <property type="match status" value="1"/>
</dbReference>
<evidence type="ECO:0000313" key="9">
    <source>
        <dbReference type="EMBL" id="GAA3618393.1"/>
    </source>
</evidence>
<feature type="compositionally biased region" description="Polar residues" evidence="6">
    <location>
        <begin position="224"/>
        <end position="234"/>
    </location>
</feature>
<dbReference type="InterPro" id="IPR038765">
    <property type="entry name" value="Papain-like_cys_pep_sf"/>
</dbReference>
<evidence type="ECO:0000256" key="5">
    <source>
        <dbReference type="SAM" id="Coils"/>
    </source>
</evidence>
<sequence>MLSRGRAAGRMKSVVHALGVAVGSLALVASLAGTAAADPTDPPLTVDDAKAQVAELETEAAAIDQEYVGVKEQIKASKAKLKQKQADVAAQTAKVAQMRQQVGQVALAQFQNRSINTTARLFLTEDTDGFLNQVSTVEKVSQNQNSALQDYQSEQAELASLERTTATDLAQLEAQQKSLTDLRSQSDGKISQAKAVLAKLTEEERQRIAAEEARLAQAAAADANSATTGNSDPSGPTDGGGAVAGSGRAAKAIAFAKAQLGKPYRYAAAGPNAYDCSGLTSAAWSAAGVHIDRTSQAQFNDGTSVAKSDLQPGDLVFFYSGISHVAIYVGNGTIIHAPHPGASVRYAKLDSMPYAGARRVG</sequence>
<proteinExistence type="inferred from homology"/>
<keyword evidence="3" id="KW-0378">Hydrolase</keyword>
<feature type="coiled-coil region" evidence="5">
    <location>
        <begin position="46"/>
        <end position="101"/>
    </location>
</feature>
<dbReference type="PANTHER" id="PTHR47359:SF3">
    <property type="entry name" value="NLP_P60 DOMAIN-CONTAINING PROTEIN-RELATED"/>
    <property type="match status" value="1"/>
</dbReference>
<comment type="similarity">
    <text evidence="1">Belongs to the peptidase C40 family.</text>
</comment>
<reference evidence="10" key="1">
    <citation type="journal article" date="2019" name="Int. J. Syst. Evol. Microbiol.">
        <title>The Global Catalogue of Microorganisms (GCM) 10K type strain sequencing project: providing services to taxonomists for standard genome sequencing and annotation.</title>
        <authorList>
            <consortium name="The Broad Institute Genomics Platform"/>
            <consortium name="The Broad Institute Genome Sequencing Center for Infectious Disease"/>
            <person name="Wu L."/>
            <person name="Ma J."/>
        </authorList>
    </citation>
    <scope>NUCLEOTIDE SEQUENCE [LARGE SCALE GENOMIC DNA]</scope>
    <source>
        <strain evidence="10">JCM 16929</strain>
    </source>
</reference>
<dbReference type="Gene3D" id="3.90.1720.10">
    <property type="entry name" value="endopeptidase domain like (from Nostoc punctiforme)"/>
    <property type="match status" value="1"/>
</dbReference>
<accession>A0ABP6ZSI3</accession>